<evidence type="ECO:0000313" key="2">
    <source>
        <dbReference type="Proteomes" id="UP001165960"/>
    </source>
</evidence>
<organism evidence="1 2">
    <name type="scientific">Entomophthora muscae</name>
    <dbReference type="NCBI Taxonomy" id="34485"/>
    <lineage>
        <taxon>Eukaryota</taxon>
        <taxon>Fungi</taxon>
        <taxon>Fungi incertae sedis</taxon>
        <taxon>Zoopagomycota</taxon>
        <taxon>Entomophthoromycotina</taxon>
        <taxon>Entomophthoromycetes</taxon>
        <taxon>Entomophthorales</taxon>
        <taxon>Entomophthoraceae</taxon>
        <taxon>Entomophthora</taxon>
    </lineage>
</organism>
<name>A0ACC2U9R0_9FUNG</name>
<dbReference type="EMBL" id="QTSX02000973">
    <property type="protein sequence ID" value="KAJ9083570.1"/>
    <property type="molecule type" value="Genomic_DNA"/>
</dbReference>
<gene>
    <name evidence="1" type="ORF">DSO57_1033433</name>
</gene>
<sequence length="252" mass="29115">MANDVMWYKLGTVRIYCERKEKEGGMPANSIPSLQASFQAIKLAQSSGEVTKATVNHHDALTRTRFRSSLLSALRPGTQFVGSQRSGSTTYPVTVDLKCVDIGRSSFCGYLHIENLSPDFPVVSTFFEAEIVGKDHSFLTRKWGASEKIDRQHWTRFPAFTQYEDCFNEDGFEMDADNSDFIFMRWKEMFLIPDHKLNNIDGISFSGFYYICYQVSTGRLHGLYYHQDAAEWFQDLILQHQPMNQFPEFEFR</sequence>
<reference evidence="1" key="1">
    <citation type="submission" date="2022-04" db="EMBL/GenBank/DDBJ databases">
        <title>Genome of the entomopathogenic fungus Entomophthora muscae.</title>
        <authorList>
            <person name="Elya C."/>
            <person name="Lovett B.R."/>
            <person name="Lee E."/>
            <person name="Macias A.M."/>
            <person name="Hajek A.E."/>
            <person name="De Bivort B.L."/>
            <person name="Kasson M.T."/>
            <person name="De Fine Licht H.H."/>
            <person name="Stajich J.E."/>
        </authorList>
    </citation>
    <scope>NUCLEOTIDE SEQUENCE</scope>
    <source>
        <strain evidence="1">Berkeley</strain>
    </source>
</reference>
<dbReference type="Proteomes" id="UP001165960">
    <property type="component" value="Unassembled WGS sequence"/>
</dbReference>
<proteinExistence type="predicted"/>
<protein>
    <submittedName>
        <fullName evidence="1">Uncharacterized protein</fullName>
    </submittedName>
</protein>
<comment type="caution">
    <text evidence="1">The sequence shown here is derived from an EMBL/GenBank/DDBJ whole genome shotgun (WGS) entry which is preliminary data.</text>
</comment>
<evidence type="ECO:0000313" key="1">
    <source>
        <dbReference type="EMBL" id="KAJ9083570.1"/>
    </source>
</evidence>
<keyword evidence="2" id="KW-1185">Reference proteome</keyword>
<accession>A0ACC2U9R0</accession>